<proteinExistence type="predicted"/>
<dbReference type="GO" id="GO:0016853">
    <property type="term" value="F:isomerase activity"/>
    <property type="evidence" value="ECO:0007669"/>
    <property type="project" value="UniProtKB-KW"/>
</dbReference>
<dbReference type="InterPro" id="IPR036237">
    <property type="entry name" value="Xyl_isomerase-like_sf"/>
</dbReference>
<dbReference type="InterPro" id="IPR050312">
    <property type="entry name" value="IolE/XylAMocC-like"/>
</dbReference>
<dbReference type="Pfam" id="PF01261">
    <property type="entry name" value="AP_endonuc_2"/>
    <property type="match status" value="1"/>
</dbReference>
<dbReference type="Gene3D" id="3.20.20.150">
    <property type="entry name" value="Divalent-metal-dependent TIM barrel enzymes"/>
    <property type="match status" value="1"/>
</dbReference>
<evidence type="ECO:0000259" key="1">
    <source>
        <dbReference type="Pfam" id="PF01261"/>
    </source>
</evidence>
<keyword evidence="3" id="KW-1185">Reference proteome</keyword>
<dbReference type="AlphaFoldDB" id="A0A3D9S8D9"/>
<feature type="domain" description="Xylose isomerase-like TIM barrel" evidence="1">
    <location>
        <begin position="47"/>
        <end position="273"/>
    </location>
</feature>
<dbReference type="PANTHER" id="PTHR12110">
    <property type="entry name" value="HYDROXYPYRUVATE ISOMERASE"/>
    <property type="match status" value="1"/>
</dbReference>
<dbReference type="Proteomes" id="UP000256304">
    <property type="component" value="Unassembled WGS sequence"/>
</dbReference>
<reference evidence="2 3" key="1">
    <citation type="submission" date="2018-08" db="EMBL/GenBank/DDBJ databases">
        <title>Genomic Encyclopedia of Type Strains, Phase III (KMG-III): the genomes of soil and plant-associated and newly described type strains.</title>
        <authorList>
            <person name="Whitman W."/>
        </authorList>
    </citation>
    <scope>NUCLEOTIDE SEQUENCE [LARGE SCALE GENOMIC DNA]</scope>
    <source>
        <strain evidence="2 3">CGMCC 1.10966</strain>
    </source>
</reference>
<organism evidence="2 3">
    <name type="scientific">Paenibacillus taihuensis</name>
    <dbReference type="NCBI Taxonomy" id="1156355"/>
    <lineage>
        <taxon>Bacteria</taxon>
        <taxon>Bacillati</taxon>
        <taxon>Bacillota</taxon>
        <taxon>Bacilli</taxon>
        <taxon>Bacillales</taxon>
        <taxon>Paenibacillaceae</taxon>
        <taxon>Paenibacillus</taxon>
    </lineage>
</organism>
<dbReference type="RefSeq" id="WP_245995897.1">
    <property type="nucleotide sequence ID" value="NZ_QTTN01000007.1"/>
</dbReference>
<protein>
    <submittedName>
        <fullName evidence="2">Sugar phosphate isomerase/epimerase</fullName>
    </submittedName>
</protein>
<comment type="caution">
    <text evidence="2">The sequence shown here is derived from an EMBL/GenBank/DDBJ whole genome shotgun (WGS) entry which is preliminary data.</text>
</comment>
<gene>
    <name evidence="2" type="ORF">A8990_10781</name>
</gene>
<accession>A0A3D9S8D9</accession>
<dbReference type="PANTHER" id="PTHR12110:SF21">
    <property type="entry name" value="XYLOSE ISOMERASE-LIKE TIM BARREL DOMAIN-CONTAINING PROTEIN"/>
    <property type="match status" value="1"/>
</dbReference>
<name>A0A3D9S8D9_9BACL</name>
<dbReference type="SUPFAM" id="SSF51658">
    <property type="entry name" value="Xylose isomerase-like"/>
    <property type="match status" value="1"/>
</dbReference>
<evidence type="ECO:0000313" key="3">
    <source>
        <dbReference type="Proteomes" id="UP000256304"/>
    </source>
</evidence>
<dbReference type="InterPro" id="IPR013022">
    <property type="entry name" value="Xyl_isomerase-like_TIM-brl"/>
</dbReference>
<sequence length="276" mass="30720">MMELGIFAKTFSRKSVEEVLQAIREHDLRKTQFNMSCAGLSSMPEEIDPRLARSIRGACERNNIEMSAISGTFNMAHPDANKRREGIERLRVIAQACSTLGTSVITLCTGSRDRDNMWRRHPDNGSQEAWSDMLHTMCAAVEIAEEYNLLLGVEPELANIVYDAKRAKVLLKELSSPSVKIVMDAANLYNPESNRSMNDILSEGFDLLGEHIVIAHAKDIIMDGEAEFVAAGQGIIDYNHYLQLLTAVHFTGPLILHGLSEDQVAESIAYIRAQFP</sequence>
<dbReference type="EMBL" id="QTTN01000007">
    <property type="protein sequence ID" value="REE88985.1"/>
    <property type="molecule type" value="Genomic_DNA"/>
</dbReference>
<keyword evidence="2" id="KW-0413">Isomerase</keyword>
<evidence type="ECO:0000313" key="2">
    <source>
        <dbReference type="EMBL" id="REE88985.1"/>
    </source>
</evidence>